<accession>A0AAD9CL35</accession>
<dbReference type="Proteomes" id="UP001228049">
    <property type="component" value="Unassembled WGS sequence"/>
</dbReference>
<reference evidence="1" key="1">
    <citation type="submission" date="2023-04" db="EMBL/GenBank/DDBJ databases">
        <title>Chromosome-level genome of Chaenocephalus aceratus.</title>
        <authorList>
            <person name="Park H."/>
        </authorList>
    </citation>
    <scope>NUCLEOTIDE SEQUENCE</scope>
    <source>
        <strain evidence="1">DE</strain>
        <tissue evidence="1">Muscle</tissue>
    </source>
</reference>
<evidence type="ECO:0000313" key="1">
    <source>
        <dbReference type="EMBL" id="KAK1904002.1"/>
    </source>
</evidence>
<dbReference type="AlphaFoldDB" id="A0AAD9CL35"/>
<dbReference type="EMBL" id="JASDAP010000004">
    <property type="protein sequence ID" value="KAK1904002.1"/>
    <property type="molecule type" value="Genomic_DNA"/>
</dbReference>
<comment type="caution">
    <text evidence="1">The sequence shown here is derived from an EMBL/GenBank/DDBJ whole genome shotgun (WGS) entry which is preliminary data.</text>
</comment>
<name>A0AAD9CL35_DISEL</name>
<keyword evidence="2" id="KW-1185">Reference proteome</keyword>
<gene>
    <name evidence="1" type="ORF">KUDE01_011187</name>
</gene>
<proteinExistence type="predicted"/>
<protein>
    <submittedName>
        <fullName evidence="1">Chromosomal replication initiator protein DnaA</fullName>
    </submittedName>
</protein>
<evidence type="ECO:0000313" key="2">
    <source>
        <dbReference type="Proteomes" id="UP001228049"/>
    </source>
</evidence>
<organism evidence="1 2">
    <name type="scientific">Dissostichus eleginoides</name>
    <name type="common">Patagonian toothfish</name>
    <name type="synonym">Dissostichus amissus</name>
    <dbReference type="NCBI Taxonomy" id="100907"/>
    <lineage>
        <taxon>Eukaryota</taxon>
        <taxon>Metazoa</taxon>
        <taxon>Chordata</taxon>
        <taxon>Craniata</taxon>
        <taxon>Vertebrata</taxon>
        <taxon>Euteleostomi</taxon>
        <taxon>Actinopterygii</taxon>
        <taxon>Neopterygii</taxon>
        <taxon>Teleostei</taxon>
        <taxon>Neoteleostei</taxon>
        <taxon>Acanthomorphata</taxon>
        <taxon>Eupercaria</taxon>
        <taxon>Perciformes</taxon>
        <taxon>Notothenioidei</taxon>
        <taxon>Nototheniidae</taxon>
        <taxon>Dissostichus</taxon>
    </lineage>
</organism>
<sequence length="111" mass="12405">MLLRVIISQNDIRRLRIENIPTSIEGLNLELRTNLGLTGGFILQFEDPDFDNQLCNLTDIKDLPVERATLKVLFTTDVDVSDSTLDTCSLPLVSSGDSVEWPNPFPSTVRT</sequence>